<dbReference type="Gene3D" id="2.60.40.1120">
    <property type="entry name" value="Carboxypeptidase-like, regulatory domain"/>
    <property type="match status" value="1"/>
</dbReference>
<dbReference type="InterPro" id="IPR039426">
    <property type="entry name" value="TonB-dep_rcpt-like"/>
</dbReference>
<dbReference type="SUPFAM" id="SSF49464">
    <property type="entry name" value="Carboxypeptidase regulatory domain-like"/>
    <property type="match status" value="1"/>
</dbReference>
<keyword evidence="2 7" id="KW-0813">Transport</keyword>
<evidence type="ECO:0000256" key="7">
    <source>
        <dbReference type="PROSITE-ProRule" id="PRU01360"/>
    </source>
</evidence>
<dbReference type="FunFam" id="2.60.40.1120:FF:000003">
    <property type="entry name" value="Outer membrane protein Omp121"/>
    <property type="match status" value="1"/>
</dbReference>
<evidence type="ECO:0000256" key="5">
    <source>
        <dbReference type="ARBA" id="ARBA00023136"/>
    </source>
</evidence>
<dbReference type="NCBIfam" id="TIGR04057">
    <property type="entry name" value="SusC_RagA_signa"/>
    <property type="match status" value="1"/>
</dbReference>
<evidence type="ECO:0000256" key="1">
    <source>
        <dbReference type="ARBA" id="ARBA00004571"/>
    </source>
</evidence>
<dbReference type="SUPFAM" id="SSF56935">
    <property type="entry name" value="Porins"/>
    <property type="match status" value="1"/>
</dbReference>
<keyword evidence="5 7" id="KW-0472">Membrane</keyword>
<accession>A0A414XXW7</accession>
<protein>
    <submittedName>
        <fullName evidence="10">TonB-dependent receptor</fullName>
    </submittedName>
</protein>
<evidence type="ECO:0000256" key="4">
    <source>
        <dbReference type="ARBA" id="ARBA00022692"/>
    </source>
</evidence>
<sequence>MTLCLTSAALPGRANAESSAIVNEVLQSSVVKGVVKDSNGEPLLGVNVLVKGTTIGAVTDIDGNFSFEAPAGCTLVISYIGFESQEVKVKGNAPLNIILKEDSEALDEVVVIGYGTQKKVNLTGAVSAVTGEEIAKRPVSNTSTMLQGQMPGLRITSDKGQPGNESVQMRVRGQGTYSSAGSNPLVLINGVEGDLATLDPNIIESVSVLKDAASASIYGSRAANGVILITTKNGSEMKERVSVRYNGNFAVHNPTTLLDLIWDSPTYMKYFNMAKENSGSPITERYTQEMIDAYTNPTDPQKYPSFNWLDYMFDPAFVQQHNVNVSGTIGKTSYNASLSMVNQPGTMKGQEYQRYNASLDLTSQVNDWVKIGMYFTGSRSYRQETRQGDTDAYLSTISQAPTYMPWLPDDGSGIKRYTSKAYTFESNNKNMVAIAETENFKKYVNTDANVQAWAEIKPFKGLTWYTKGAIRYKAQHYKDWGAIPTPIYFYHDGTQNGTLNTNGTGLTSNMEYSTYVNLYTYLKYDWLSSNKDHSLSAMAGYSLESYRYDVLQGYRQDYDFPLHELNAGNSSVQTNSGSSQEWGLVSGFFRLNYGFKDRYLVELNARYDGSSRIASQSRWGVFPSFSLGWRVTEEEWMKDLQWDWLNSLKLRGSWGLLGNQNIDLYSYYALVSTGKDYGFNNTDLSSGVAQTAISNQNLKWETTAIGDFGADLTLFNGFNVTFDWYKKRTYDILRKAQGNALLGLDAPYINDGEMVNKGIEVSLGYNGYVRDGFFEGLSYNANVYFDRSRNTLTKYGADYITNGLICSEGLPYESFYGYKAIGIFKDDDEVRNSPKQFNDNTQAGDIKYADISGPDGVPDNVVDEYDRTIIGNRFPNFEYSVSLGASWRGFDLSLLGQGVSGVDHYASGWGLRPFYQGTPISQDYIDNMWTEEHTNAKYPRLYFADMGGTKNQRESTYWLYDGSYFRLKNLTFGYTLPKALTQKAKIQRLRVYFSGDNLLTFTKFPQGGDPERNYNSTKGTRLVYYPQNRIISFGINLDF</sequence>
<keyword evidence="6 7" id="KW-0998">Cell outer membrane</keyword>
<dbReference type="InterPro" id="IPR037066">
    <property type="entry name" value="Plug_dom_sf"/>
</dbReference>
<dbReference type="InterPro" id="IPR036942">
    <property type="entry name" value="Beta-barrel_TonB_sf"/>
</dbReference>
<evidence type="ECO:0000256" key="6">
    <source>
        <dbReference type="ARBA" id="ARBA00023237"/>
    </source>
</evidence>
<comment type="similarity">
    <text evidence="7">Belongs to the TonB-dependent receptor family.</text>
</comment>
<evidence type="ECO:0000256" key="2">
    <source>
        <dbReference type="ARBA" id="ARBA00022448"/>
    </source>
</evidence>
<dbReference type="EMBL" id="QRKC01000002">
    <property type="protein sequence ID" value="RHH78694.1"/>
    <property type="molecule type" value="Genomic_DNA"/>
</dbReference>
<evidence type="ECO:0000256" key="3">
    <source>
        <dbReference type="ARBA" id="ARBA00022452"/>
    </source>
</evidence>
<reference evidence="11 12" key="1">
    <citation type="submission" date="2018-08" db="EMBL/GenBank/DDBJ databases">
        <title>A genome reference for cultivated species of the human gut microbiota.</title>
        <authorList>
            <person name="Zou Y."/>
            <person name="Xue W."/>
            <person name="Luo G."/>
        </authorList>
    </citation>
    <scope>NUCLEOTIDE SEQUENCE [LARGE SCALE GENOMIC DNA]</scope>
    <source>
        <strain evidence="10 11">AM16-50</strain>
        <strain evidence="9 12">AM50-15</strain>
    </source>
</reference>
<dbReference type="Pfam" id="PF13715">
    <property type="entry name" value="CarbopepD_reg_2"/>
    <property type="match status" value="1"/>
</dbReference>
<dbReference type="InterPro" id="IPR012910">
    <property type="entry name" value="Plug_dom"/>
</dbReference>
<dbReference type="GO" id="GO:0009279">
    <property type="term" value="C:cell outer membrane"/>
    <property type="evidence" value="ECO:0007669"/>
    <property type="project" value="UniProtKB-SubCell"/>
</dbReference>
<keyword evidence="10" id="KW-0675">Receptor</keyword>
<dbReference type="Gene3D" id="2.170.130.10">
    <property type="entry name" value="TonB-dependent receptor, plug domain"/>
    <property type="match status" value="1"/>
</dbReference>
<organism evidence="10 11">
    <name type="scientific">Parabacteroides merdae</name>
    <dbReference type="NCBI Taxonomy" id="46503"/>
    <lineage>
        <taxon>Bacteria</taxon>
        <taxon>Pseudomonadati</taxon>
        <taxon>Bacteroidota</taxon>
        <taxon>Bacteroidia</taxon>
        <taxon>Bacteroidales</taxon>
        <taxon>Tannerellaceae</taxon>
        <taxon>Parabacteroides</taxon>
    </lineage>
</organism>
<evidence type="ECO:0000313" key="10">
    <source>
        <dbReference type="EMBL" id="RHH78694.1"/>
    </source>
</evidence>
<dbReference type="InterPro" id="IPR023996">
    <property type="entry name" value="TonB-dep_OMP_SusC/RagA"/>
</dbReference>
<dbReference type="Gene3D" id="2.40.170.20">
    <property type="entry name" value="TonB-dependent receptor, beta-barrel domain"/>
    <property type="match status" value="1"/>
</dbReference>
<dbReference type="EMBL" id="QSEF01000017">
    <property type="protein sequence ID" value="RGZ46551.1"/>
    <property type="molecule type" value="Genomic_DNA"/>
</dbReference>
<dbReference type="NCBIfam" id="TIGR04056">
    <property type="entry name" value="OMP_RagA_SusC"/>
    <property type="match status" value="1"/>
</dbReference>
<evidence type="ECO:0000313" key="9">
    <source>
        <dbReference type="EMBL" id="RGZ46551.1"/>
    </source>
</evidence>
<proteinExistence type="inferred from homology"/>
<evidence type="ECO:0000313" key="12">
    <source>
        <dbReference type="Proteomes" id="UP000285173"/>
    </source>
</evidence>
<dbReference type="AlphaFoldDB" id="A0A414XXW7"/>
<feature type="domain" description="TonB-dependent receptor plug" evidence="8">
    <location>
        <begin position="119"/>
        <end position="226"/>
    </location>
</feature>
<name>A0A414XXW7_9BACT</name>
<comment type="subcellular location">
    <subcellularLocation>
        <location evidence="1 7">Cell outer membrane</location>
        <topology evidence="1 7">Multi-pass membrane protein</topology>
    </subcellularLocation>
</comment>
<keyword evidence="4 7" id="KW-0812">Transmembrane</keyword>
<keyword evidence="3 7" id="KW-1134">Transmembrane beta strand</keyword>
<evidence type="ECO:0000259" key="8">
    <source>
        <dbReference type="Pfam" id="PF07715"/>
    </source>
</evidence>
<comment type="caution">
    <text evidence="10">The sequence shown here is derived from an EMBL/GenBank/DDBJ whole genome shotgun (WGS) entry which is preliminary data.</text>
</comment>
<dbReference type="Pfam" id="PF07715">
    <property type="entry name" value="Plug"/>
    <property type="match status" value="1"/>
</dbReference>
<dbReference type="InterPro" id="IPR023997">
    <property type="entry name" value="TonB-dep_OMP_SusC/RagA_CS"/>
</dbReference>
<dbReference type="PROSITE" id="PS52016">
    <property type="entry name" value="TONB_DEPENDENT_REC_3"/>
    <property type="match status" value="1"/>
</dbReference>
<dbReference type="Proteomes" id="UP000285173">
    <property type="component" value="Unassembled WGS sequence"/>
</dbReference>
<evidence type="ECO:0000313" key="11">
    <source>
        <dbReference type="Proteomes" id="UP000283732"/>
    </source>
</evidence>
<gene>
    <name evidence="10" type="ORF">DW191_06660</name>
    <name evidence="9" type="ORF">DW986_12720</name>
</gene>
<dbReference type="InterPro" id="IPR008969">
    <property type="entry name" value="CarboxyPept-like_regulatory"/>
</dbReference>
<dbReference type="Proteomes" id="UP000283732">
    <property type="component" value="Unassembled WGS sequence"/>
</dbReference>
<dbReference type="FunFam" id="2.170.130.10:FF:000003">
    <property type="entry name" value="SusC/RagA family TonB-linked outer membrane protein"/>
    <property type="match status" value="1"/>
</dbReference>